<name>A0A1H9IM75_9GAMM</name>
<dbReference type="SUPFAM" id="SSF52540">
    <property type="entry name" value="P-loop containing nucleoside triphosphate hydrolases"/>
    <property type="match status" value="1"/>
</dbReference>
<evidence type="ECO:0000313" key="1">
    <source>
        <dbReference type="EMBL" id="SEQ75668.1"/>
    </source>
</evidence>
<dbReference type="AlphaFoldDB" id="A0A1H9IM75"/>
<dbReference type="Gene3D" id="3.40.50.300">
    <property type="entry name" value="P-loop containing nucleotide triphosphate hydrolases"/>
    <property type="match status" value="1"/>
</dbReference>
<dbReference type="PANTHER" id="PTHR39206:SF1">
    <property type="entry name" value="SLL8004 PROTEIN"/>
    <property type="match status" value="1"/>
</dbReference>
<dbReference type="InterPro" id="IPR027417">
    <property type="entry name" value="P-loop_NTPase"/>
</dbReference>
<organism evidence="1 2">
    <name type="scientific">Amphritea atlantica</name>
    <dbReference type="NCBI Taxonomy" id="355243"/>
    <lineage>
        <taxon>Bacteria</taxon>
        <taxon>Pseudomonadati</taxon>
        <taxon>Pseudomonadota</taxon>
        <taxon>Gammaproteobacteria</taxon>
        <taxon>Oceanospirillales</taxon>
        <taxon>Oceanospirillaceae</taxon>
        <taxon>Amphritea</taxon>
    </lineage>
</organism>
<gene>
    <name evidence="1" type="ORF">SAMN03080615_02645</name>
</gene>
<dbReference type="Pfam" id="PF13671">
    <property type="entry name" value="AAA_33"/>
    <property type="match status" value="1"/>
</dbReference>
<protein>
    <submittedName>
        <fullName evidence="1">Predicted ABC-type ATPase</fullName>
    </submittedName>
</protein>
<dbReference type="RefSeq" id="WP_245756581.1">
    <property type="nucleotide sequence ID" value="NZ_AP025284.1"/>
</dbReference>
<sequence length="193" mass="21466">MQPKQLWMLTGGNGAGKSTFYRKFLQPLGMPFVNADILAKQLFPDDPEGNSYTAAQLAANMRQQLLLDGANFCFETVFSHPSKIDFIAKAKALGYQIILVLIHVQSSALNHARISQRVEEGGHFVPEEKVEGRIPRTLINVRAALPLCDQVRILDNSSSTDPFRQIATIRQQVLTSHIDPLPDWAAELLTDLV</sequence>
<accession>A0A1H9IM75</accession>
<dbReference type="STRING" id="355243.SAMN03080615_02645"/>
<proteinExistence type="predicted"/>
<reference evidence="2" key="1">
    <citation type="submission" date="2016-10" db="EMBL/GenBank/DDBJ databases">
        <authorList>
            <person name="Varghese N."/>
            <person name="Submissions S."/>
        </authorList>
    </citation>
    <scope>NUCLEOTIDE SEQUENCE [LARGE SCALE GENOMIC DNA]</scope>
    <source>
        <strain evidence="2">DSM 18887</strain>
    </source>
</reference>
<evidence type="ECO:0000313" key="2">
    <source>
        <dbReference type="Proteomes" id="UP000198749"/>
    </source>
</evidence>
<dbReference type="EMBL" id="FOGB01000007">
    <property type="protein sequence ID" value="SEQ75668.1"/>
    <property type="molecule type" value="Genomic_DNA"/>
</dbReference>
<dbReference type="Proteomes" id="UP000198749">
    <property type="component" value="Unassembled WGS sequence"/>
</dbReference>
<dbReference type="PANTHER" id="PTHR39206">
    <property type="entry name" value="SLL8004 PROTEIN"/>
    <property type="match status" value="1"/>
</dbReference>
<keyword evidence="2" id="KW-1185">Reference proteome</keyword>